<dbReference type="SUPFAM" id="SSF57756">
    <property type="entry name" value="Retrovirus zinc finger-like domains"/>
    <property type="match status" value="1"/>
</dbReference>
<name>A0A1R3FW40_9ROSI</name>
<evidence type="ECO:0000256" key="2">
    <source>
        <dbReference type="SAM" id="MobiDB-lite"/>
    </source>
</evidence>
<feature type="compositionally biased region" description="Acidic residues" evidence="2">
    <location>
        <begin position="192"/>
        <end position="216"/>
    </location>
</feature>
<feature type="domain" description="CCHC-type" evidence="3">
    <location>
        <begin position="167"/>
        <end position="182"/>
    </location>
</feature>
<dbReference type="Gene3D" id="4.10.60.10">
    <property type="entry name" value="Zinc finger, CCHC-type"/>
    <property type="match status" value="1"/>
</dbReference>
<proteinExistence type="predicted"/>
<sequence length="216" mass="24747">MTTGSGSEPSIPKPVDDALRALEQHWGQPFQEQDARHRRFETTLEMILERLDTLGIDANNRRNNRQPRVEAALGESVNRHGQRTEDRVEVDNQITPVNRAVAVVDDDLEDEELEPNRVVRYQPQRNHGRRQNHNYKEEKAVGKRVVAEGGDNKQGDNPYAKFCGVTCYRCNQQGHRTNECPSRKTIVVVDKEADDDYTPCDADEDDEEDDYDADDK</sequence>
<protein>
    <submittedName>
        <fullName evidence="4">Zinc finger, CCHC-type</fullName>
    </submittedName>
</protein>
<dbReference type="EMBL" id="AWUE01024699">
    <property type="protein sequence ID" value="OMO50077.1"/>
    <property type="molecule type" value="Genomic_DNA"/>
</dbReference>
<dbReference type="OrthoDB" id="1750389at2759"/>
<keyword evidence="1" id="KW-0862">Zinc</keyword>
<evidence type="ECO:0000313" key="4">
    <source>
        <dbReference type="EMBL" id="OMO50077.1"/>
    </source>
</evidence>
<feature type="region of interest" description="Disordered" evidence="2">
    <location>
        <begin position="191"/>
        <end position="216"/>
    </location>
</feature>
<comment type="caution">
    <text evidence="4">The sequence shown here is derived from an EMBL/GenBank/DDBJ whole genome shotgun (WGS) entry which is preliminary data.</text>
</comment>
<keyword evidence="5" id="KW-1185">Reference proteome</keyword>
<dbReference type="InterPro" id="IPR001878">
    <property type="entry name" value="Znf_CCHC"/>
</dbReference>
<evidence type="ECO:0000256" key="1">
    <source>
        <dbReference type="PROSITE-ProRule" id="PRU00047"/>
    </source>
</evidence>
<organism evidence="4 5">
    <name type="scientific">Corchorus olitorius</name>
    <dbReference type="NCBI Taxonomy" id="93759"/>
    <lineage>
        <taxon>Eukaryota</taxon>
        <taxon>Viridiplantae</taxon>
        <taxon>Streptophyta</taxon>
        <taxon>Embryophyta</taxon>
        <taxon>Tracheophyta</taxon>
        <taxon>Spermatophyta</taxon>
        <taxon>Magnoliopsida</taxon>
        <taxon>eudicotyledons</taxon>
        <taxon>Gunneridae</taxon>
        <taxon>Pentapetalae</taxon>
        <taxon>rosids</taxon>
        <taxon>malvids</taxon>
        <taxon>Malvales</taxon>
        <taxon>Malvaceae</taxon>
        <taxon>Grewioideae</taxon>
        <taxon>Apeibeae</taxon>
        <taxon>Corchorus</taxon>
    </lineage>
</organism>
<dbReference type="GO" id="GO:0008270">
    <property type="term" value="F:zinc ion binding"/>
    <property type="evidence" value="ECO:0007669"/>
    <property type="project" value="UniProtKB-KW"/>
</dbReference>
<evidence type="ECO:0000259" key="3">
    <source>
        <dbReference type="PROSITE" id="PS50158"/>
    </source>
</evidence>
<keyword evidence="1" id="KW-0863">Zinc-finger</keyword>
<accession>A0A1R3FW40</accession>
<dbReference type="Pfam" id="PF00098">
    <property type="entry name" value="zf-CCHC"/>
    <property type="match status" value="1"/>
</dbReference>
<dbReference type="InterPro" id="IPR036875">
    <property type="entry name" value="Znf_CCHC_sf"/>
</dbReference>
<dbReference type="SMART" id="SM00343">
    <property type="entry name" value="ZnF_C2HC"/>
    <property type="match status" value="1"/>
</dbReference>
<keyword evidence="1" id="KW-0479">Metal-binding</keyword>
<reference evidence="5" key="1">
    <citation type="submission" date="2013-09" db="EMBL/GenBank/DDBJ databases">
        <title>Corchorus olitorius genome sequencing.</title>
        <authorList>
            <person name="Alam M."/>
            <person name="Haque M.S."/>
            <person name="Islam M.S."/>
            <person name="Emdad E.M."/>
            <person name="Islam M.M."/>
            <person name="Ahmed B."/>
            <person name="Halim A."/>
            <person name="Hossen Q.M.M."/>
            <person name="Hossain M.Z."/>
            <person name="Ahmed R."/>
            <person name="Khan M.M."/>
            <person name="Islam R."/>
            <person name="Rashid M.M."/>
            <person name="Khan S.A."/>
            <person name="Rahman M.S."/>
            <person name="Alam M."/>
            <person name="Yahiya A.S."/>
            <person name="Khan M.S."/>
            <person name="Azam M.S."/>
            <person name="Haque T."/>
            <person name="Lashkar M.Z.H."/>
            <person name="Akhand A.I."/>
            <person name="Morshed G."/>
            <person name="Roy S."/>
            <person name="Uddin K.S."/>
            <person name="Rabeya T."/>
            <person name="Hossain A.S."/>
            <person name="Chowdhury A."/>
            <person name="Snigdha A.R."/>
            <person name="Mortoza M.S."/>
            <person name="Matin S.A."/>
            <person name="Hoque S.M.E."/>
            <person name="Islam M.K."/>
            <person name="Roy D.K."/>
            <person name="Haider R."/>
            <person name="Moosa M.M."/>
            <person name="Elias S.M."/>
            <person name="Hasan A.M."/>
            <person name="Jahan S."/>
            <person name="Shafiuddin M."/>
            <person name="Mahmood N."/>
            <person name="Shommy N.S."/>
        </authorList>
    </citation>
    <scope>NUCLEOTIDE SEQUENCE [LARGE SCALE GENOMIC DNA]</scope>
    <source>
        <strain evidence="5">cv. O-4</strain>
    </source>
</reference>
<dbReference type="Proteomes" id="UP000187203">
    <property type="component" value="Unassembled WGS sequence"/>
</dbReference>
<dbReference type="GO" id="GO:0003676">
    <property type="term" value="F:nucleic acid binding"/>
    <property type="evidence" value="ECO:0007669"/>
    <property type="project" value="InterPro"/>
</dbReference>
<evidence type="ECO:0000313" key="5">
    <source>
        <dbReference type="Proteomes" id="UP000187203"/>
    </source>
</evidence>
<dbReference type="AlphaFoldDB" id="A0A1R3FW40"/>
<gene>
    <name evidence="4" type="ORF">COLO4_38238</name>
</gene>
<dbReference type="PROSITE" id="PS50158">
    <property type="entry name" value="ZF_CCHC"/>
    <property type="match status" value="1"/>
</dbReference>